<evidence type="ECO:0000256" key="14">
    <source>
        <dbReference type="ARBA" id="ARBA00034808"/>
    </source>
</evidence>
<sequence>MKNLDVLELPLNEKVLIEASAGTGKTYTIGLIVLRLLLERGLSIEKIVLITFTKPATAELKKNTAEKIREAYDLWKSGDHKKSDTLSEIVEKAKNDITSRQQSEANLLDAIARMDEMPVFTIHGFCERLLNEFAFETGNFEKREVVTDIGDILDRVIADFWRDNIKDSNLDIKLSPAELSKAIDVVLKHPKATVTGEDYNNVEQDEKNLKYAMAHKLAKEIRDKFQKEKTYLKIMDFNDMIEDCHRAVEMDRKSGVLQNSIRKRYDAILVDEFQDTDKMQFDIFDYLFKDKPFFMIGDPKQAIYRFRGGDIFAYRQARETAGENQFKMNKNYRSEKTLLDALNTFFSNASFMGKMGEKINYVRVECGKPELIPIKDEKDSQYKPFVIWKGQNNENKPDFEGKVQKAVISEIKRLLNTQKIEPKNIAILLDSNNDCIAYKNALAEEHIFAIVRGGSVFSSGAAMFLRILLNAICNNNNIRYIRTLLMNNFCGFEPKEITDNVFMEWTNIIHVAKTEWEKHGVMHAIEFFMSKRNLWSRIAASMDGERNITNIRQIMGLLNEEEITFGKIPEKTNNRFAILCMEAAQGEETEERLETDEDALKIMTIHKSKGLQFDIVFVPDISRSPWPHKFPNAYMYHDNDKQTIAYVAESNNREKECSEKEENEESARLLYVAMTRAKYRLYAAYSPCRRKKDGNIDRRQGYSSVCREIFDNFNARNGNIDVVDLNELSEKEYAYINNTENKDINRIPKQLPENFTMVPAWHRTSFTGISQNLETGGFTYIQPAPGINIPAGKRMGVLLHSIFENLDFDSDEKGIKEMVEGETGGFREFSKEEEYGNERKQWIINQINAILNKDLPGNAGKLSGIEAGNKVTELDFFMKTERINLYKIKEILARDIPDFKKEDLNVQYIKGVIDLIFLGKNGKYYILDWKSNSLNDYSHDGMEEAMLHHGYHLQYYIYAAALKRWLERTRSHFNFREQFGGVFYVFIRGVNKEPNDSNGIYYVDSKKILNNIEELDKLFLVDY</sequence>
<comment type="catalytic activity">
    <reaction evidence="13">
        <text>Couples ATP hydrolysis with the unwinding of duplex DNA by translocating in the 3'-5' direction.</text>
        <dbReference type="EC" id="5.6.2.4"/>
    </reaction>
</comment>
<dbReference type="GO" id="GO:0046872">
    <property type="term" value="F:metal ion binding"/>
    <property type="evidence" value="ECO:0007669"/>
    <property type="project" value="UniProtKB-KW"/>
</dbReference>
<dbReference type="InterPro" id="IPR038726">
    <property type="entry name" value="PDDEXK_AddAB-type"/>
</dbReference>
<keyword evidence="5 16" id="KW-0378">Hydrolase</keyword>
<dbReference type="InterPro" id="IPR004586">
    <property type="entry name" value="RecB"/>
</dbReference>
<dbReference type="HAMAP" id="MF_01485">
    <property type="entry name" value="RecB"/>
    <property type="match status" value="1"/>
</dbReference>
<dbReference type="Pfam" id="PF13361">
    <property type="entry name" value="UvrD_C"/>
    <property type="match status" value="2"/>
</dbReference>
<keyword evidence="8 16" id="KW-0067">ATP-binding</keyword>
<dbReference type="PROSITE" id="PS51217">
    <property type="entry name" value="UVRD_HELICASE_CTER"/>
    <property type="match status" value="1"/>
</dbReference>
<dbReference type="SUPFAM" id="SSF52980">
    <property type="entry name" value="Restriction endonuclease-like"/>
    <property type="match status" value="1"/>
</dbReference>
<evidence type="ECO:0000256" key="15">
    <source>
        <dbReference type="ARBA" id="ARBA00048988"/>
    </source>
</evidence>
<dbReference type="GO" id="GO:0005524">
    <property type="term" value="F:ATP binding"/>
    <property type="evidence" value="ECO:0007669"/>
    <property type="project" value="UniProtKB-UniRule"/>
</dbReference>
<dbReference type="EMBL" id="JQ844277">
    <property type="protein sequence ID" value="AGS54125.1"/>
    <property type="molecule type" value="Genomic_DNA"/>
</dbReference>
<dbReference type="Gene3D" id="3.40.50.300">
    <property type="entry name" value="P-loop containing nucleotide triphosphate hydrolases"/>
    <property type="match status" value="3"/>
</dbReference>
<evidence type="ECO:0000259" key="17">
    <source>
        <dbReference type="PROSITE" id="PS51198"/>
    </source>
</evidence>
<keyword evidence="1" id="KW-0540">Nuclease</keyword>
<evidence type="ECO:0000256" key="6">
    <source>
        <dbReference type="ARBA" id="ARBA00022806"/>
    </source>
</evidence>
<keyword evidence="6 16" id="KW-0347">Helicase</keyword>
<dbReference type="CDD" id="cd22352">
    <property type="entry name" value="RecB_C-like"/>
    <property type="match status" value="1"/>
</dbReference>
<dbReference type="InterPro" id="IPR011604">
    <property type="entry name" value="PDDEXK-like_dom_sf"/>
</dbReference>
<evidence type="ECO:0000256" key="12">
    <source>
        <dbReference type="ARBA" id="ARBA00023235"/>
    </source>
</evidence>
<evidence type="ECO:0000256" key="10">
    <source>
        <dbReference type="ARBA" id="ARBA00023125"/>
    </source>
</evidence>
<keyword evidence="7" id="KW-0269">Exonuclease</keyword>
<dbReference type="SUPFAM" id="SSF52540">
    <property type="entry name" value="P-loop containing nucleoside triphosphate hydrolases"/>
    <property type="match status" value="1"/>
</dbReference>
<dbReference type="GO" id="GO:0005829">
    <property type="term" value="C:cytosol"/>
    <property type="evidence" value="ECO:0007669"/>
    <property type="project" value="TreeGrafter"/>
</dbReference>
<dbReference type="Pfam" id="PF12705">
    <property type="entry name" value="PDDEXK_1"/>
    <property type="match status" value="1"/>
</dbReference>
<feature type="binding site" evidence="16">
    <location>
        <begin position="19"/>
        <end position="26"/>
    </location>
    <ligand>
        <name>ATP</name>
        <dbReference type="ChEBI" id="CHEBI:30616"/>
    </ligand>
</feature>
<evidence type="ECO:0000256" key="3">
    <source>
        <dbReference type="ARBA" id="ARBA00022741"/>
    </source>
</evidence>
<keyword evidence="4" id="KW-0227">DNA damage</keyword>
<evidence type="ECO:0000256" key="11">
    <source>
        <dbReference type="ARBA" id="ARBA00023204"/>
    </source>
</evidence>
<dbReference type="GO" id="GO:0003677">
    <property type="term" value="F:DNA binding"/>
    <property type="evidence" value="ECO:0007669"/>
    <property type="project" value="UniProtKB-KW"/>
</dbReference>
<dbReference type="GO" id="GO:0043138">
    <property type="term" value="F:3'-5' DNA helicase activity"/>
    <property type="evidence" value="ECO:0007669"/>
    <property type="project" value="UniProtKB-EC"/>
</dbReference>
<dbReference type="PROSITE" id="PS51198">
    <property type="entry name" value="UVRD_HELICASE_ATP_BIND"/>
    <property type="match status" value="1"/>
</dbReference>
<protein>
    <recommendedName>
        <fullName evidence="14">DNA 3'-5' helicase</fullName>
        <ecNumber evidence="14">5.6.2.4</ecNumber>
    </recommendedName>
</protein>
<dbReference type="InterPro" id="IPR014016">
    <property type="entry name" value="UvrD-like_ATP-bd"/>
</dbReference>
<feature type="domain" description="UvrD-like helicase ATP-binding" evidence="17">
    <location>
        <begin position="1"/>
        <end position="335"/>
    </location>
</feature>
<keyword evidence="2" id="KW-0479">Metal-binding</keyword>
<dbReference type="GO" id="GO:0009338">
    <property type="term" value="C:exodeoxyribonuclease V complex"/>
    <property type="evidence" value="ECO:0007669"/>
    <property type="project" value="TreeGrafter"/>
</dbReference>
<evidence type="ECO:0000256" key="9">
    <source>
        <dbReference type="ARBA" id="ARBA00022842"/>
    </source>
</evidence>
<keyword evidence="12" id="KW-0413">Isomerase</keyword>
<dbReference type="InterPro" id="IPR014017">
    <property type="entry name" value="DNA_helicase_UvrD-like_C"/>
</dbReference>
<dbReference type="InterPro" id="IPR000212">
    <property type="entry name" value="DNA_helicase_UvrD/REP"/>
</dbReference>
<keyword evidence="11" id="KW-0234">DNA repair</keyword>
<name>A0A806KHM4_9BACT</name>
<comment type="catalytic activity">
    <reaction evidence="15">
        <text>ATP + H2O = ADP + phosphate + H(+)</text>
        <dbReference type="Rhea" id="RHEA:13065"/>
        <dbReference type="ChEBI" id="CHEBI:15377"/>
        <dbReference type="ChEBI" id="CHEBI:15378"/>
        <dbReference type="ChEBI" id="CHEBI:30616"/>
        <dbReference type="ChEBI" id="CHEBI:43474"/>
        <dbReference type="ChEBI" id="CHEBI:456216"/>
        <dbReference type="EC" id="5.6.2.4"/>
    </reaction>
</comment>
<evidence type="ECO:0000259" key="18">
    <source>
        <dbReference type="PROSITE" id="PS51217"/>
    </source>
</evidence>
<evidence type="ECO:0000256" key="16">
    <source>
        <dbReference type="PROSITE-ProRule" id="PRU00560"/>
    </source>
</evidence>
<accession>A0A806KHM4</accession>
<keyword evidence="3 16" id="KW-0547">Nucleotide-binding</keyword>
<reference evidence="19" key="1">
    <citation type="submission" date="2012-03" db="EMBL/GenBank/DDBJ databases">
        <title>Functional metagenomics reveals considerable lignocellulase gene clusters in the gut microbiome of a wood-feeding higher termite.</title>
        <authorList>
            <person name="Liu N."/>
        </authorList>
    </citation>
    <scope>NUCLEOTIDE SEQUENCE</scope>
</reference>
<dbReference type="Gene3D" id="1.10.486.10">
    <property type="entry name" value="PCRA, domain 4"/>
    <property type="match status" value="1"/>
</dbReference>
<evidence type="ECO:0000313" key="19">
    <source>
        <dbReference type="EMBL" id="AGS54125.1"/>
    </source>
</evidence>
<evidence type="ECO:0000256" key="7">
    <source>
        <dbReference type="ARBA" id="ARBA00022839"/>
    </source>
</evidence>
<evidence type="ECO:0000256" key="8">
    <source>
        <dbReference type="ARBA" id="ARBA00022840"/>
    </source>
</evidence>
<dbReference type="Pfam" id="PF00580">
    <property type="entry name" value="UvrD-helicase"/>
    <property type="match status" value="1"/>
</dbReference>
<dbReference type="PANTHER" id="PTHR11070">
    <property type="entry name" value="UVRD / RECB / PCRA DNA HELICASE FAMILY MEMBER"/>
    <property type="match status" value="1"/>
</dbReference>
<evidence type="ECO:0000256" key="5">
    <source>
        <dbReference type="ARBA" id="ARBA00022801"/>
    </source>
</evidence>
<dbReference type="InterPro" id="IPR011335">
    <property type="entry name" value="Restrct_endonuc-II-like"/>
</dbReference>
<evidence type="ECO:0000256" key="2">
    <source>
        <dbReference type="ARBA" id="ARBA00022723"/>
    </source>
</evidence>
<dbReference type="EC" id="5.6.2.4" evidence="14"/>
<evidence type="ECO:0000256" key="13">
    <source>
        <dbReference type="ARBA" id="ARBA00034617"/>
    </source>
</evidence>
<organism evidence="19">
    <name type="scientific">uncultured bacterium contig00021</name>
    <dbReference type="NCBI Taxonomy" id="1181511"/>
    <lineage>
        <taxon>Bacteria</taxon>
        <taxon>environmental samples</taxon>
    </lineage>
</organism>
<evidence type="ECO:0000256" key="1">
    <source>
        <dbReference type="ARBA" id="ARBA00022722"/>
    </source>
</evidence>
<dbReference type="AlphaFoldDB" id="A0A806KHM4"/>
<dbReference type="Gene3D" id="3.90.320.10">
    <property type="match status" value="1"/>
</dbReference>
<feature type="domain" description="UvrD-like helicase C-terminal" evidence="18">
    <location>
        <begin position="364"/>
        <end position="610"/>
    </location>
</feature>
<dbReference type="GO" id="GO:0008854">
    <property type="term" value="F:exodeoxyribonuclease V activity"/>
    <property type="evidence" value="ECO:0007669"/>
    <property type="project" value="InterPro"/>
</dbReference>
<evidence type="ECO:0000256" key="4">
    <source>
        <dbReference type="ARBA" id="ARBA00022763"/>
    </source>
</evidence>
<dbReference type="InterPro" id="IPR027417">
    <property type="entry name" value="P-loop_NTPase"/>
</dbReference>
<dbReference type="CDD" id="cd17932">
    <property type="entry name" value="DEXQc_UvrD"/>
    <property type="match status" value="1"/>
</dbReference>
<dbReference type="PANTHER" id="PTHR11070:SF23">
    <property type="entry name" value="RECBCD ENZYME SUBUNIT RECB"/>
    <property type="match status" value="1"/>
</dbReference>
<keyword evidence="9" id="KW-0460">Magnesium</keyword>
<proteinExistence type="inferred from homology"/>
<dbReference type="GO" id="GO:0000725">
    <property type="term" value="P:recombinational repair"/>
    <property type="evidence" value="ECO:0007669"/>
    <property type="project" value="TreeGrafter"/>
</dbReference>
<keyword evidence="10" id="KW-0238">DNA-binding</keyword>